<keyword evidence="3" id="KW-1185">Reference proteome</keyword>
<keyword evidence="2" id="KW-0808">Transferase</keyword>
<organism evidence="2 3">
    <name type="scientific">Limnoglobus roseus</name>
    <dbReference type="NCBI Taxonomy" id="2598579"/>
    <lineage>
        <taxon>Bacteria</taxon>
        <taxon>Pseudomonadati</taxon>
        <taxon>Planctomycetota</taxon>
        <taxon>Planctomycetia</taxon>
        <taxon>Gemmatales</taxon>
        <taxon>Gemmataceae</taxon>
        <taxon>Limnoglobus</taxon>
    </lineage>
</organism>
<evidence type="ECO:0000313" key="2">
    <source>
        <dbReference type="EMBL" id="QEL14907.1"/>
    </source>
</evidence>
<dbReference type="InterPro" id="IPR050194">
    <property type="entry name" value="Glycosyltransferase_grp1"/>
</dbReference>
<reference evidence="3" key="1">
    <citation type="submission" date="2019-08" db="EMBL/GenBank/DDBJ databases">
        <title>Limnoglobus roseus gen. nov., sp. nov., a novel freshwater planctomycete with a giant genome from the family Gemmataceae.</title>
        <authorList>
            <person name="Kulichevskaya I.S."/>
            <person name="Naumoff D.G."/>
            <person name="Miroshnikov K."/>
            <person name="Ivanova A."/>
            <person name="Philippov D.A."/>
            <person name="Hakobyan A."/>
            <person name="Rijpstra I.C."/>
            <person name="Sinninghe Damste J.S."/>
            <person name="Liesack W."/>
            <person name="Dedysh S.N."/>
        </authorList>
    </citation>
    <scope>NUCLEOTIDE SEQUENCE [LARGE SCALE GENOMIC DNA]</scope>
    <source>
        <strain evidence="3">PX52</strain>
    </source>
</reference>
<dbReference type="Pfam" id="PF13692">
    <property type="entry name" value="Glyco_trans_1_4"/>
    <property type="match status" value="1"/>
</dbReference>
<proteinExistence type="predicted"/>
<dbReference type="KEGG" id="lrs:PX52LOC_01808"/>
<protein>
    <submittedName>
        <fullName evidence="2">GT4 family glycosyltransferase</fullName>
    </submittedName>
</protein>
<accession>A0A5C1A9K4</accession>
<dbReference type="Proteomes" id="UP000324974">
    <property type="component" value="Chromosome"/>
</dbReference>
<dbReference type="CDD" id="cd03814">
    <property type="entry name" value="GT4-like"/>
    <property type="match status" value="1"/>
</dbReference>
<gene>
    <name evidence="2" type="ORF">PX52LOC_01808</name>
</gene>
<evidence type="ECO:0000313" key="3">
    <source>
        <dbReference type="Proteomes" id="UP000324974"/>
    </source>
</evidence>
<dbReference type="Pfam" id="PF13439">
    <property type="entry name" value="Glyco_transf_4"/>
    <property type="match status" value="1"/>
</dbReference>
<dbReference type="AlphaFoldDB" id="A0A5C1A9K4"/>
<evidence type="ECO:0000259" key="1">
    <source>
        <dbReference type="Pfam" id="PF13439"/>
    </source>
</evidence>
<dbReference type="Gene3D" id="3.40.50.2000">
    <property type="entry name" value="Glycogen Phosphorylase B"/>
    <property type="match status" value="2"/>
</dbReference>
<dbReference type="InterPro" id="IPR028098">
    <property type="entry name" value="Glyco_trans_4-like_N"/>
</dbReference>
<sequence length="350" mass="38836">MTSALGSELRTPHSALRILIATDAWHPQVNGVVRTLDTTTRTLRNLGHDVCVVSPDGFAQLPVPFYPEIRVSWPWPHRIDAVVRRFRPQHVHIATEGPIGQMVRRYCRHRGWRFTTSYHTKFPEYLRALVGVPERWAYRVLRWFHNGAAAVMVATPSLEADLQSRDFTPPIRRWSRGVDLSLFQPKAREAGPYPRPVLLSVGRVSAEKGLEDFLKLNTPGTKVIVGDGPAKAELEKRYPDAVFLGYRKGQALADCYAAADLFVFPSKTDTFGLVMIEALACGLPVAAYPVTGPIDIITRPELGALNEDLGRAIEQATTTGDPAVCVAEGRTYTWANCTAQFLANLVPVRA</sequence>
<dbReference type="PANTHER" id="PTHR45947:SF3">
    <property type="entry name" value="SULFOQUINOVOSYL TRANSFERASE SQD2"/>
    <property type="match status" value="1"/>
</dbReference>
<dbReference type="GO" id="GO:0016757">
    <property type="term" value="F:glycosyltransferase activity"/>
    <property type="evidence" value="ECO:0007669"/>
    <property type="project" value="UniProtKB-ARBA"/>
</dbReference>
<dbReference type="EMBL" id="CP042425">
    <property type="protein sequence ID" value="QEL14907.1"/>
    <property type="molecule type" value="Genomic_DNA"/>
</dbReference>
<dbReference type="SUPFAM" id="SSF53756">
    <property type="entry name" value="UDP-Glycosyltransferase/glycogen phosphorylase"/>
    <property type="match status" value="1"/>
</dbReference>
<name>A0A5C1A9K4_9BACT</name>
<dbReference type="OrthoDB" id="258796at2"/>
<dbReference type="PANTHER" id="PTHR45947">
    <property type="entry name" value="SULFOQUINOVOSYL TRANSFERASE SQD2"/>
    <property type="match status" value="1"/>
</dbReference>
<dbReference type="RefSeq" id="WP_149109765.1">
    <property type="nucleotide sequence ID" value="NZ_CP042425.1"/>
</dbReference>
<feature type="domain" description="Glycosyltransferase subfamily 4-like N-terminal" evidence="1">
    <location>
        <begin position="29"/>
        <end position="181"/>
    </location>
</feature>